<dbReference type="InterPro" id="IPR003959">
    <property type="entry name" value="ATPase_AAA_core"/>
</dbReference>
<dbReference type="GO" id="GO:0006302">
    <property type="term" value="P:double-strand break repair"/>
    <property type="evidence" value="ECO:0007669"/>
    <property type="project" value="InterPro"/>
</dbReference>
<evidence type="ECO:0000259" key="2">
    <source>
        <dbReference type="Pfam" id="PF13476"/>
    </source>
</evidence>
<proteinExistence type="predicted"/>
<protein>
    <recommendedName>
        <fullName evidence="5">AAA+ ATPase domain-containing protein</fullName>
    </recommendedName>
</protein>
<gene>
    <name evidence="3" type="ORF">DSM106972_034090</name>
</gene>
<evidence type="ECO:0000313" key="3">
    <source>
        <dbReference type="EMBL" id="RUT06203.1"/>
    </source>
</evidence>
<reference evidence="3" key="1">
    <citation type="submission" date="2018-12" db="EMBL/GenBank/DDBJ databases">
        <authorList>
            <person name="Will S."/>
            <person name="Neumann-Schaal M."/>
            <person name="Henke P."/>
        </authorList>
    </citation>
    <scope>NUCLEOTIDE SEQUENCE</scope>
    <source>
        <strain evidence="3">PCC 7102</strain>
    </source>
</reference>
<organism evidence="3 4">
    <name type="scientific">Dulcicalothrix desertica PCC 7102</name>
    <dbReference type="NCBI Taxonomy" id="232991"/>
    <lineage>
        <taxon>Bacteria</taxon>
        <taxon>Bacillati</taxon>
        <taxon>Cyanobacteriota</taxon>
        <taxon>Cyanophyceae</taxon>
        <taxon>Nostocales</taxon>
        <taxon>Calotrichaceae</taxon>
        <taxon>Dulcicalothrix</taxon>
    </lineage>
</organism>
<dbReference type="SUPFAM" id="SSF52540">
    <property type="entry name" value="P-loop containing nucleoside triphosphate hydrolases"/>
    <property type="match status" value="1"/>
</dbReference>
<dbReference type="InterPro" id="IPR027417">
    <property type="entry name" value="P-loop_NTPase"/>
</dbReference>
<comment type="caution">
    <text evidence="3">The sequence shown here is derived from an EMBL/GenBank/DDBJ whole genome shotgun (WGS) entry which is preliminary data.</text>
</comment>
<dbReference type="InterPro" id="IPR051396">
    <property type="entry name" value="Bact_Antivir_Def_Nuclease"/>
</dbReference>
<dbReference type="RefSeq" id="WP_127081863.1">
    <property type="nucleotide sequence ID" value="NZ_RSCL01000007.1"/>
</dbReference>
<dbReference type="Pfam" id="PF13304">
    <property type="entry name" value="AAA_21"/>
    <property type="match status" value="1"/>
</dbReference>
<evidence type="ECO:0008006" key="5">
    <source>
        <dbReference type="Google" id="ProtNLM"/>
    </source>
</evidence>
<dbReference type="PANTHER" id="PTHR43581">
    <property type="entry name" value="ATP/GTP PHOSPHATASE"/>
    <property type="match status" value="1"/>
</dbReference>
<dbReference type="AlphaFoldDB" id="A0A3S1CQ08"/>
<sequence>MTFRYLELNTWRQFQHVKLDFHDNLTILTGANGSGKTTILNILGYHYNWHVNFVSTPQRDKVTGIIRYLSDAFAHKNQQSLTTHSIGQIAYTNGSVAQLQVPAETNQQYSINITNQQTISGLHIPSHRPTYSYQPVTSIPTQVRNKQQSQITKESLMSLAIFGTGNDYVKSDENARLAFKGFQEVLKKVLPPKLGFKRISIEVPEVLLETDSGNFSLDAVSGGVASILDMAWRIFMYSPEGNKFVCTIDEPENHLHPELQQSLLPNLINAFANVQFIIATHNPFMISAVYDSNVYILDYNQEHKVESEKLETVDKAGTANEILRDVLGLPFTIPLWAEAKLKSIVNKYAEKGVSEETIDELEAELAAAGLENIIGNTANLGNVFDSSNNEIEND</sequence>
<dbReference type="EMBL" id="RSCL01000007">
    <property type="protein sequence ID" value="RUT06203.1"/>
    <property type="molecule type" value="Genomic_DNA"/>
</dbReference>
<dbReference type="GO" id="GO:0016887">
    <property type="term" value="F:ATP hydrolysis activity"/>
    <property type="evidence" value="ECO:0007669"/>
    <property type="project" value="InterPro"/>
</dbReference>
<reference evidence="3" key="2">
    <citation type="journal article" date="2019" name="Genome Biol. Evol.">
        <title>Day and night: Metabolic profiles and evolutionary relationships of six axenic non-marine cyanobacteria.</title>
        <authorList>
            <person name="Will S.E."/>
            <person name="Henke P."/>
            <person name="Boedeker C."/>
            <person name="Huang S."/>
            <person name="Brinkmann H."/>
            <person name="Rohde M."/>
            <person name="Jarek M."/>
            <person name="Friedl T."/>
            <person name="Seufert S."/>
            <person name="Schumacher M."/>
            <person name="Overmann J."/>
            <person name="Neumann-Schaal M."/>
            <person name="Petersen J."/>
        </authorList>
    </citation>
    <scope>NUCLEOTIDE SEQUENCE [LARGE SCALE GENOMIC DNA]</scope>
    <source>
        <strain evidence="3">PCC 7102</strain>
    </source>
</reference>
<keyword evidence="4" id="KW-1185">Reference proteome</keyword>
<dbReference type="Pfam" id="PF13476">
    <property type="entry name" value="AAA_23"/>
    <property type="match status" value="1"/>
</dbReference>
<feature type="domain" description="Rad50/SbcC-type AAA" evidence="2">
    <location>
        <begin position="6"/>
        <end position="51"/>
    </location>
</feature>
<dbReference type="Gene3D" id="3.40.50.300">
    <property type="entry name" value="P-loop containing nucleotide triphosphate hydrolases"/>
    <property type="match status" value="1"/>
</dbReference>
<dbReference type="PANTHER" id="PTHR43581:SF2">
    <property type="entry name" value="EXCINUCLEASE ATPASE SUBUNIT"/>
    <property type="match status" value="1"/>
</dbReference>
<dbReference type="Proteomes" id="UP000271624">
    <property type="component" value="Unassembled WGS sequence"/>
</dbReference>
<accession>A0A3S1CQ08</accession>
<dbReference type="GO" id="GO:0005524">
    <property type="term" value="F:ATP binding"/>
    <property type="evidence" value="ECO:0007669"/>
    <property type="project" value="InterPro"/>
</dbReference>
<name>A0A3S1CQ08_9CYAN</name>
<dbReference type="OrthoDB" id="9815944at2"/>
<feature type="domain" description="ATPase AAA-type core" evidence="1">
    <location>
        <begin position="163"/>
        <end position="286"/>
    </location>
</feature>
<dbReference type="InterPro" id="IPR038729">
    <property type="entry name" value="Rad50/SbcC_AAA"/>
</dbReference>
<evidence type="ECO:0000313" key="4">
    <source>
        <dbReference type="Proteomes" id="UP000271624"/>
    </source>
</evidence>
<evidence type="ECO:0000259" key="1">
    <source>
        <dbReference type="Pfam" id="PF13304"/>
    </source>
</evidence>